<feature type="region of interest" description="Disordered" evidence="1">
    <location>
        <begin position="1"/>
        <end position="27"/>
    </location>
</feature>
<accession>A0AAV7VVN6</accession>
<evidence type="ECO:0000313" key="2">
    <source>
        <dbReference type="EMBL" id="KAJ1204105.1"/>
    </source>
</evidence>
<organism evidence="2 3">
    <name type="scientific">Pleurodeles waltl</name>
    <name type="common">Iberian ribbed newt</name>
    <dbReference type="NCBI Taxonomy" id="8319"/>
    <lineage>
        <taxon>Eukaryota</taxon>
        <taxon>Metazoa</taxon>
        <taxon>Chordata</taxon>
        <taxon>Craniata</taxon>
        <taxon>Vertebrata</taxon>
        <taxon>Euteleostomi</taxon>
        <taxon>Amphibia</taxon>
        <taxon>Batrachia</taxon>
        <taxon>Caudata</taxon>
        <taxon>Salamandroidea</taxon>
        <taxon>Salamandridae</taxon>
        <taxon>Pleurodelinae</taxon>
        <taxon>Pleurodeles</taxon>
    </lineage>
</organism>
<comment type="caution">
    <text evidence="2">The sequence shown here is derived from an EMBL/GenBank/DDBJ whole genome shotgun (WGS) entry which is preliminary data.</text>
</comment>
<evidence type="ECO:0000313" key="3">
    <source>
        <dbReference type="Proteomes" id="UP001066276"/>
    </source>
</evidence>
<sequence length="76" mass="8882">MKRFSRALARKAATGTQTREKREQRAASSWRRQRYGVRYPWNFLLDVAPVELVFFQSLGSGDRRNCSSVIRFISDV</sequence>
<gene>
    <name evidence="2" type="ORF">NDU88_007886</name>
</gene>
<reference evidence="2" key="1">
    <citation type="journal article" date="2022" name="bioRxiv">
        <title>Sequencing and chromosome-scale assembly of the giantPleurodeles waltlgenome.</title>
        <authorList>
            <person name="Brown T."/>
            <person name="Elewa A."/>
            <person name="Iarovenko S."/>
            <person name="Subramanian E."/>
            <person name="Araus A.J."/>
            <person name="Petzold A."/>
            <person name="Susuki M."/>
            <person name="Suzuki K.-i.T."/>
            <person name="Hayashi T."/>
            <person name="Toyoda A."/>
            <person name="Oliveira C."/>
            <person name="Osipova E."/>
            <person name="Leigh N.D."/>
            <person name="Simon A."/>
            <person name="Yun M.H."/>
        </authorList>
    </citation>
    <scope>NUCLEOTIDE SEQUENCE</scope>
    <source>
        <strain evidence="2">20211129_DDA</strain>
        <tissue evidence="2">Liver</tissue>
    </source>
</reference>
<proteinExistence type="predicted"/>
<dbReference type="EMBL" id="JANPWB010000003">
    <property type="protein sequence ID" value="KAJ1204105.1"/>
    <property type="molecule type" value="Genomic_DNA"/>
</dbReference>
<evidence type="ECO:0000256" key="1">
    <source>
        <dbReference type="SAM" id="MobiDB-lite"/>
    </source>
</evidence>
<dbReference type="Proteomes" id="UP001066276">
    <property type="component" value="Chromosome 2_1"/>
</dbReference>
<protein>
    <submittedName>
        <fullName evidence="2">Uncharacterized protein</fullName>
    </submittedName>
</protein>
<keyword evidence="3" id="KW-1185">Reference proteome</keyword>
<name>A0AAV7VVN6_PLEWA</name>
<dbReference type="AlphaFoldDB" id="A0AAV7VVN6"/>